<dbReference type="Pfam" id="PF00854">
    <property type="entry name" value="PTR2"/>
    <property type="match status" value="1"/>
</dbReference>
<evidence type="ECO:0000256" key="2">
    <source>
        <dbReference type="ARBA" id="ARBA00005982"/>
    </source>
</evidence>
<evidence type="ECO:0000256" key="3">
    <source>
        <dbReference type="ARBA" id="ARBA00022692"/>
    </source>
</evidence>
<dbReference type="SUPFAM" id="SSF103473">
    <property type="entry name" value="MFS general substrate transporter"/>
    <property type="match status" value="1"/>
</dbReference>
<feature type="transmembrane region" description="Helical" evidence="6">
    <location>
        <begin position="81"/>
        <end position="100"/>
    </location>
</feature>
<evidence type="ECO:0000256" key="5">
    <source>
        <dbReference type="ARBA" id="ARBA00023136"/>
    </source>
</evidence>
<keyword evidence="3 6" id="KW-0812">Transmembrane</keyword>
<dbReference type="InterPro" id="IPR036259">
    <property type="entry name" value="MFS_trans_sf"/>
</dbReference>
<feature type="transmembrane region" description="Helical" evidence="6">
    <location>
        <begin position="148"/>
        <end position="168"/>
    </location>
</feature>
<keyword evidence="7" id="KW-1185">Reference proteome</keyword>
<proteinExistence type="inferred from homology"/>
<feature type="transmembrane region" description="Helical" evidence="6">
    <location>
        <begin position="358"/>
        <end position="378"/>
    </location>
</feature>
<accession>A0A3Q7XX59</accession>
<feature type="transmembrane region" description="Helical" evidence="6">
    <location>
        <begin position="318"/>
        <end position="338"/>
    </location>
</feature>
<dbReference type="Gene3D" id="1.20.1250.20">
    <property type="entry name" value="MFS general substrate transporter like domains"/>
    <property type="match status" value="1"/>
</dbReference>
<dbReference type="OrthoDB" id="1413949at2759"/>
<evidence type="ECO:0000256" key="1">
    <source>
        <dbReference type="ARBA" id="ARBA00004141"/>
    </source>
</evidence>
<dbReference type="GO" id="GO:0016020">
    <property type="term" value="C:membrane"/>
    <property type="evidence" value="ECO:0007669"/>
    <property type="project" value="UniProtKB-SubCell"/>
</dbReference>
<dbReference type="KEGG" id="cam:101494132"/>
<feature type="transmembrane region" description="Helical" evidence="6">
    <location>
        <begin position="106"/>
        <end position="127"/>
    </location>
</feature>
<organism evidence="7 8">
    <name type="scientific">Cicer arietinum</name>
    <name type="common">Chickpea</name>
    <name type="synonym">Garbanzo</name>
    <dbReference type="NCBI Taxonomy" id="3827"/>
    <lineage>
        <taxon>Eukaryota</taxon>
        <taxon>Viridiplantae</taxon>
        <taxon>Streptophyta</taxon>
        <taxon>Embryophyta</taxon>
        <taxon>Tracheophyta</taxon>
        <taxon>Spermatophyta</taxon>
        <taxon>Magnoliopsida</taxon>
        <taxon>eudicotyledons</taxon>
        <taxon>Gunneridae</taxon>
        <taxon>Pentapetalae</taxon>
        <taxon>rosids</taxon>
        <taxon>fabids</taxon>
        <taxon>Fabales</taxon>
        <taxon>Fabaceae</taxon>
        <taxon>Papilionoideae</taxon>
        <taxon>50 kb inversion clade</taxon>
        <taxon>NPAAA clade</taxon>
        <taxon>Hologalegina</taxon>
        <taxon>IRL clade</taxon>
        <taxon>Cicereae</taxon>
        <taxon>Cicer</taxon>
    </lineage>
</organism>
<dbReference type="AlphaFoldDB" id="A0A3Q7XX59"/>
<name>A0A3Q7XX59_CICAR</name>
<comment type="subcellular location">
    <subcellularLocation>
        <location evidence="1">Membrane</location>
        <topology evidence="1">Multi-pass membrane protein</topology>
    </subcellularLocation>
</comment>
<dbReference type="RefSeq" id="XP_027188671.1">
    <property type="nucleotide sequence ID" value="XM_027332870.1"/>
</dbReference>
<protein>
    <submittedName>
        <fullName evidence="8">Protein NRT1/ PTR FAMILY 4.2</fullName>
    </submittedName>
</protein>
<keyword evidence="4 6" id="KW-1133">Transmembrane helix</keyword>
<evidence type="ECO:0000313" key="7">
    <source>
        <dbReference type="Proteomes" id="UP000087171"/>
    </source>
</evidence>
<dbReference type="GeneID" id="101494132"/>
<feature type="transmembrane region" description="Helical" evidence="6">
    <location>
        <begin position="188"/>
        <end position="209"/>
    </location>
</feature>
<feature type="transmembrane region" description="Helical" evidence="6">
    <location>
        <begin position="439"/>
        <end position="462"/>
    </location>
</feature>
<feature type="transmembrane region" description="Helical" evidence="6">
    <location>
        <begin position="474"/>
        <end position="498"/>
    </location>
</feature>
<dbReference type="GO" id="GO:0022857">
    <property type="term" value="F:transmembrane transporter activity"/>
    <property type="evidence" value="ECO:0007669"/>
    <property type="project" value="InterPro"/>
</dbReference>
<reference evidence="7" key="1">
    <citation type="journal article" date="2013" name="Nat. Biotechnol.">
        <title>Draft genome sequence of chickpea (Cicer arietinum) provides a resource for trait improvement.</title>
        <authorList>
            <person name="Varshney R.K."/>
            <person name="Song C."/>
            <person name="Saxena R.K."/>
            <person name="Azam S."/>
            <person name="Yu S."/>
            <person name="Sharpe A.G."/>
            <person name="Cannon S."/>
            <person name="Baek J."/>
            <person name="Rosen B.D."/>
            <person name="Tar'an B."/>
            <person name="Millan T."/>
            <person name="Zhang X."/>
            <person name="Ramsay L.D."/>
            <person name="Iwata A."/>
            <person name="Wang Y."/>
            <person name="Nelson W."/>
            <person name="Farmer A.D."/>
            <person name="Gaur P.M."/>
            <person name="Soderlund C."/>
            <person name="Penmetsa R.V."/>
            <person name="Xu C."/>
            <person name="Bharti A.K."/>
            <person name="He W."/>
            <person name="Winter P."/>
            <person name="Zhao S."/>
            <person name="Hane J.K."/>
            <person name="Carrasquilla-Garcia N."/>
            <person name="Condie J.A."/>
            <person name="Upadhyaya H.D."/>
            <person name="Luo M.C."/>
            <person name="Thudi M."/>
            <person name="Gowda C.L."/>
            <person name="Singh N.P."/>
            <person name="Lichtenzveig J."/>
            <person name="Gali K.K."/>
            <person name="Rubio J."/>
            <person name="Nadarajan N."/>
            <person name="Dolezel J."/>
            <person name="Bansal K.C."/>
            <person name="Xu X."/>
            <person name="Edwards D."/>
            <person name="Zhang G."/>
            <person name="Kahl G."/>
            <person name="Gil J."/>
            <person name="Singh K.B."/>
            <person name="Datta S.K."/>
            <person name="Jackson S.A."/>
            <person name="Wang J."/>
            <person name="Cook D.R."/>
        </authorList>
    </citation>
    <scope>NUCLEOTIDE SEQUENCE [LARGE SCALE GENOMIC DNA]</scope>
    <source>
        <strain evidence="7">cv. CDC Frontier</strain>
    </source>
</reference>
<reference evidence="8" key="2">
    <citation type="submission" date="2025-08" db="UniProtKB">
        <authorList>
            <consortium name="RefSeq"/>
        </authorList>
    </citation>
    <scope>IDENTIFICATION</scope>
    <source>
        <tissue evidence="8">Etiolated seedlings</tissue>
    </source>
</reference>
<keyword evidence="5 6" id="KW-0472">Membrane</keyword>
<feature type="transmembrane region" description="Helical" evidence="6">
    <location>
        <begin position="518"/>
        <end position="537"/>
    </location>
</feature>
<evidence type="ECO:0000256" key="6">
    <source>
        <dbReference type="SAM" id="Phobius"/>
    </source>
</evidence>
<dbReference type="PANTHER" id="PTHR11654">
    <property type="entry name" value="OLIGOPEPTIDE TRANSPORTER-RELATED"/>
    <property type="match status" value="1"/>
</dbReference>
<comment type="similarity">
    <text evidence="2">Belongs to the major facilitator superfamily. Proton-dependent oligopeptide transporter (POT/PTR) (TC 2.A.17) family.</text>
</comment>
<dbReference type="Proteomes" id="UP000087171">
    <property type="component" value="Chromosome Ca3"/>
</dbReference>
<feature type="transmembrane region" description="Helical" evidence="6">
    <location>
        <begin position="221"/>
        <end position="240"/>
    </location>
</feature>
<evidence type="ECO:0000313" key="8">
    <source>
        <dbReference type="RefSeq" id="XP_027188671.1"/>
    </source>
</evidence>
<feature type="transmembrane region" description="Helical" evidence="6">
    <location>
        <begin position="399"/>
        <end position="419"/>
    </location>
</feature>
<dbReference type="InterPro" id="IPR000109">
    <property type="entry name" value="POT_fam"/>
</dbReference>
<evidence type="ECO:0000256" key="4">
    <source>
        <dbReference type="ARBA" id="ARBA00022989"/>
    </source>
</evidence>
<gene>
    <name evidence="8" type="primary">LOC101494132</name>
</gene>
<feature type="transmembrane region" description="Helical" evidence="6">
    <location>
        <begin position="42"/>
        <end position="69"/>
    </location>
</feature>
<dbReference type="PaxDb" id="3827-XP_004492241.1"/>
<sequence length="541" mass="60211">MGKMRKVKVGAEDPVLSYIESDKYTDYKGRMVDPRKHGGLRAATLACVVEIMTSTVTLCNGVTLVDYFLKSMHYSVSDSSIMVTNFLGTSYLVSIFWGFISDAYITRFTTFVLSGVSELMGLLMLTYQSQNKNLQPPENQTPSYTQAVFLYIGLYGTAIGVGGIKATLAAHGADQLDQTNKPLISSYFSWYFFSICIGALLATGGMVVIKENYGWSTSFQIMVLLTSLALCTFVSGFSLYKYKRPSGSALSRVIQVILYFVLVSSVRNRKVSNAGNLDHEATAGLLARDQAHEKLKFLNRALMDNKVTIAQIKETKSFLGLLPIFATAILMNCCLAQVLTFSVQQGSLMNRTVYNFTIPTQVLAVGPISISIISIIIFEQFKKGMNKNNNNSSKFYQPLVRMGMGLALVTTSMFIASIIESKRVEEFKNGNTISVFWLAAQYILLGLSDTLTMGGMMEFFYTEAPESMRSICTSLTWCSSAMGLFMSSLLVTLSNSVSGRFGMEWFGGKDLNHSRLDLFYALLCFLNFFNLWLYIYFAKKY</sequence>